<accession>A0A4P6LSJ7</accession>
<evidence type="ECO:0000313" key="1">
    <source>
        <dbReference type="EMBL" id="QBE95181.1"/>
    </source>
</evidence>
<proteinExistence type="predicted"/>
<reference evidence="1 2" key="1">
    <citation type="submission" date="2019-01" db="EMBL/GenBank/DDBJ databases">
        <title>PMF-metabolizing Aryl O-demethylase.</title>
        <authorList>
            <person name="Kim M."/>
        </authorList>
    </citation>
    <scope>NUCLEOTIDE SEQUENCE [LARGE SCALE GENOMIC DNA]</scope>
    <source>
        <strain evidence="1 2">PMF1</strain>
    </source>
</reference>
<dbReference type="EMBL" id="CP035945">
    <property type="protein sequence ID" value="QBE95181.1"/>
    <property type="molecule type" value="Genomic_DNA"/>
</dbReference>
<evidence type="ECO:0008006" key="3">
    <source>
        <dbReference type="Google" id="ProtNLM"/>
    </source>
</evidence>
<protein>
    <recommendedName>
        <fullName evidence="3">Metanogen output domain-containing protein</fullName>
    </recommendedName>
</protein>
<sequence length="141" mass="16324">MEFDFCAEWLRHLLKGLERNCGQDCLFEGCANFHYRVNQMDSALEPFVGDLERFISFLIKTYGWKITCSDDGKTIYADENKDFCVCPVAEKLKGDVSPLLCNCSALYAKKMFSKVCQKEVQAKIKRSFLRDEKSCIYEIQI</sequence>
<name>A0A4P6LSJ7_9FIRM</name>
<gene>
    <name evidence="1" type="ORF">PMF13cell1_00684</name>
</gene>
<dbReference type="KEGG" id="bpro:PMF13cell1_00684"/>
<dbReference type="AlphaFoldDB" id="A0A4P6LSJ7"/>
<organism evidence="1 2">
    <name type="scientific">Blautia producta</name>
    <dbReference type="NCBI Taxonomy" id="33035"/>
    <lineage>
        <taxon>Bacteria</taxon>
        <taxon>Bacillati</taxon>
        <taxon>Bacillota</taxon>
        <taxon>Clostridia</taxon>
        <taxon>Lachnospirales</taxon>
        <taxon>Lachnospiraceae</taxon>
        <taxon>Blautia</taxon>
    </lineage>
</organism>
<evidence type="ECO:0000313" key="2">
    <source>
        <dbReference type="Proteomes" id="UP000289794"/>
    </source>
</evidence>
<dbReference type="RefSeq" id="WP_130179810.1">
    <property type="nucleotide sequence ID" value="NZ_CP035945.1"/>
</dbReference>
<dbReference type="Proteomes" id="UP000289794">
    <property type="component" value="Chromosome"/>
</dbReference>